<dbReference type="AlphaFoldDB" id="A0A150FR62"/>
<evidence type="ECO:0000313" key="3">
    <source>
        <dbReference type="Proteomes" id="UP000092605"/>
    </source>
</evidence>
<protein>
    <submittedName>
        <fullName evidence="1">tRNA binding protein</fullName>
    </submittedName>
</protein>
<dbReference type="EMBL" id="FRBG01000009">
    <property type="protein sequence ID" value="SHL00951.1"/>
    <property type="molecule type" value="Genomic_DNA"/>
</dbReference>
<dbReference type="Gene3D" id="1.10.1510.10">
    <property type="entry name" value="Uncharacterised protein YqeY/AIM41 PF09424, N-terminal domain"/>
    <property type="match status" value="1"/>
</dbReference>
<dbReference type="Proteomes" id="UP000323392">
    <property type="component" value="Unassembled WGS sequence"/>
</dbReference>
<dbReference type="InterPro" id="IPR019004">
    <property type="entry name" value="YqeY/Aim41"/>
</dbReference>
<dbReference type="Proteomes" id="UP000092605">
    <property type="component" value="Unassembled WGS sequence"/>
</dbReference>
<accession>A0A150FR62</accession>
<sequence>MSLKAKLMDDLKLAMKNKDDVRKSVVTLLRAAIKQQEVDTRQELDDQGVIEIISKQLKQRKDSLEEFKKAKRDDLISQTESEIQVLMEYLPEQLTEEEIEKIVIETIHEVEASSIKDMGKVMSALMPKVKGRADGKLVNEIVKKNLQ</sequence>
<dbReference type="PANTHER" id="PTHR28055:SF1">
    <property type="entry name" value="ALTERED INHERITANCE OF MITOCHONDRIA PROTEIN 41, MITOCHONDRIAL"/>
    <property type="match status" value="1"/>
</dbReference>
<dbReference type="InterPro" id="IPR023168">
    <property type="entry name" value="GatB_Yqey_C_2"/>
</dbReference>
<reference evidence="2 4" key="2">
    <citation type="submission" date="2016-11" db="EMBL/GenBank/DDBJ databases">
        <authorList>
            <person name="Varghese N."/>
            <person name="Submissions S."/>
        </authorList>
    </citation>
    <scope>NUCLEOTIDE SEQUENCE [LARGE SCALE GENOMIC DNA]</scope>
    <source>
        <strain evidence="2 4">DSM 7308</strain>
    </source>
</reference>
<dbReference type="SUPFAM" id="SSF89095">
    <property type="entry name" value="GatB/YqeY motif"/>
    <property type="match status" value="1"/>
</dbReference>
<name>A0A150FR62_CLOPD</name>
<gene>
    <name evidence="1" type="ORF">JWYL7_1157</name>
    <name evidence="2" type="ORF">SAMN05661008_01287</name>
</gene>
<dbReference type="PATRIC" id="fig|1121328.3.peg.1166"/>
<dbReference type="InterPro" id="IPR042184">
    <property type="entry name" value="YqeY/Aim41_N"/>
</dbReference>
<dbReference type="GO" id="GO:0016884">
    <property type="term" value="F:carbon-nitrogen ligase activity, with glutamine as amido-N-donor"/>
    <property type="evidence" value="ECO:0007669"/>
    <property type="project" value="InterPro"/>
</dbReference>
<dbReference type="STRING" id="1121328.JWYL7_1157"/>
<keyword evidence="4" id="KW-1185">Reference proteome</keyword>
<comment type="caution">
    <text evidence="1">The sequence shown here is derived from an EMBL/GenBank/DDBJ whole genome shotgun (WGS) entry which is preliminary data.</text>
</comment>
<dbReference type="EMBL" id="LSFY01000001">
    <property type="protein sequence ID" value="KXZ40082.1"/>
    <property type="molecule type" value="Genomic_DNA"/>
</dbReference>
<organism evidence="1 3">
    <name type="scientific">Alkalithermobacter thermoalcaliphilus JW-YL-7 = DSM 7308</name>
    <dbReference type="NCBI Taxonomy" id="1121328"/>
    <lineage>
        <taxon>Bacteria</taxon>
        <taxon>Bacillati</taxon>
        <taxon>Bacillota</taxon>
        <taxon>Clostridia</taxon>
        <taxon>Peptostreptococcales</taxon>
        <taxon>Tepidibacteraceae</taxon>
        <taxon>Alkalithermobacter</taxon>
    </lineage>
</organism>
<dbReference type="OrthoDB" id="9794041at2"/>
<dbReference type="RefSeq" id="WP_066070342.1">
    <property type="nucleotide sequence ID" value="NZ_FRBG01000009.1"/>
</dbReference>
<dbReference type="Gene3D" id="1.10.10.410">
    <property type="match status" value="1"/>
</dbReference>
<evidence type="ECO:0000313" key="1">
    <source>
        <dbReference type="EMBL" id="KXZ40082.1"/>
    </source>
</evidence>
<proteinExistence type="predicted"/>
<dbReference type="InterPro" id="IPR003789">
    <property type="entry name" value="Asn/Gln_tRNA_amidoTrase-B-like"/>
</dbReference>
<dbReference type="Pfam" id="PF09424">
    <property type="entry name" value="YqeY"/>
    <property type="match status" value="1"/>
</dbReference>
<dbReference type="PANTHER" id="PTHR28055">
    <property type="entry name" value="ALTERED INHERITANCE OF MITOCHONDRIA PROTEIN 41, MITOCHONDRIAL"/>
    <property type="match status" value="1"/>
</dbReference>
<evidence type="ECO:0000313" key="4">
    <source>
        <dbReference type="Proteomes" id="UP000323392"/>
    </source>
</evidence>
<reference evidence="1 3" key="1">
    <citation type="submission" date="2016-02" db="EMBL/GenBank/DDBJ databases">
        <title>Draft genome sequence for Clostridium paradoxum JW-YL-7.</title>
        <authorList>
            <person name="Utturkar S.M."/>
            <person name="Lancaster A."/>
            <person name="Poole F.L."/>
            <person name="Adams M.W."/>
            <person name="Brown S.D."/>
        </authorList>
    </citation>
    <scope>NUCLEOTIDE SEQUENCE [LARGE SCALE GENOMIC DNA]</scope>
    <source>
        <strain evidence="1 3">JW-YL-7</strain>
    </source>
</reference>
<evidence type="ECO:0000313" key="2">
    <source>
        <dbReference type="EMBL" id="SHL00951.1"/>
    </source>
</evidence>